<dbReference type="GO" id="GO:0016874">
    <property type="term" value="F:ligase activity"/>
    <property type="evidence" value="ECO:0007669"/>
    <property type="project" value="UniProtKB-KW"/>
</dbReference>
<dbReference type="OrthoDB" id="358773at2"/>
<dbReference type="Proteomes" id="UP000183015">
    <property type="component" value="Unassembled WGS sequence"/>
</dbReference>
<keyword evidence="1" id="KW-0436">Ligase</keyword>
<dbReference type="STRING" id="235985.SAMN05414137_105296"/>
<accession>A0A1H7MDC9</accession>
<sequence length="185" mass="19683">MGGDGGVIGGSVLIGVSLAVPEPYGSQIQDARTGYGDTRAHGIPTHVTLLPPTEVPLAALDGVDGHLARAAAGHRPFPVSLRGTGTFRPVSQVVFVQLEQGVRECRALEASVRSGPLARELAFPYHPHVTVAHDVPAEALDRAYADLRGFEARFTAAGFSLYRFGADEVWRPVRTYGFPQVATAR</sequence>
<dbReference type="InterPro" id="IPR050580">
    <property type="entry name" value="2H_phosphoesterase_YjcG-like"/>
</dbReference>
<dbReference type="Gene3D" id="3.90.1140.10">
    <property type="entry name" value="Cyclic phosphodiesterase"/>
    <property type="match status" value="1"/>
</dbReference>
<dbReference type="AlphaFoldDB" id="A0A1H7MDC9"/>
<dbReference type="eggNOG" id="COG1514">
    <property type="taxonomic scope" value="Bacteria"/>
</dbReference>
<organism evidence="1 2">
    <name type="scientific">Streptacidiphilus jiangxiensis</name>
    <dbReference type="NCBI Taxonomy" id="235985"/>
    <lineage>
        <taxon>Bacteria</taxon>
        <taxon>Bacillati</taxon>
        <taxon>Actinomycetota</taxon>
        <taxon>Actinomycetes</taxon>
        <taxon>Kitasatosporales</taxon>
        <taxon>Streptomycetaceae</taxon>
        <taxon>Streptacidiphilus</taxon>
    </lineage>
</organism>
<evidence type="ECO:0000313" key="1">
    <source>
        <dbReference type="EMBL" id="SEL08725.1"/>
    </source>
</evidence>
<proteinExistence type="predicted"/>
<dbReference type="InterPro" id="IPR009097">
    <property type="entry name" value="Cyclic_Pdiesterase"/>
</dbReference>
<dbReference type="Pfam" id="PF13563">
    <property type="entry name" value="2_5_RNA_ligase2"/>
    <property type="match status" value="1"/>
</dbReference>
<protein>
    <submittedName>
        <fullName evidence="1">2'-5' RNA ligase</fullName>
    </submittedName>
</protein>
<dbReference type="PANTHER" id="PTHR40037:SF1">
    <property type="entry name" value="PHOSPHOESTERASE SAOUHSC_00951-RELATED"/>
    <property type="match status" value="1"/>
</dbReference>
<dbReference type="RefSeq" id="WP_042456403.1">
    <property type="nucleotide sequence ID" value="NZ_BBPN01000042.1"/>
</dbReference>
<reference evidence="2" key="1">
    <citation type="submission" date="2016-10" db="EMBL/GenBank/DDBJ databases">
        <authorList>
            <person name="Varghese N."/>
        </authorList>
    </citation>
    <scope>NUCLEOTIDE SEQUENCE [LARGE SCALE GENOMIC DNA]</scope>
    <source>
        <strain evidence="2">DSM 45096 / BCRC 16803 / CGMCC 4.1857 / CIP 109030 / JCM 12277 / KCTC 19219 / NBRC 100920 / 33214</strain>
    </source>
</reference>
<name>A0A1H7MDC9_STRJI</name>
<gene>
    <name evidence="1" type="ORF">SAMN05414137_105296</name>
</gene>
<keyword evidence="2" id="KW-1185">Reference proteome</keyword>
<dbReference type="PANTHER" id="PTHR40037">
    <property type="entry name" value="PHOSPHOESTERASE YJCG-RELATED"/>
    <property type="match status" value="1"/>
</dbReference>
<evidence type="ECO:0000313" key="2">
    <source>
        <dbReference type="Proteomes" id="UP000183015"/>
    </source>
</evidence>
<dbReference type="EMBL" id="FOAZ01000005">
    <property type="protein sequence ID" value="SEL08725.1"/>
    <property type="molecule type" value="Genomic_DNA"/>
</dbReference>
<dbReference type="SUPFAM" id="SSF55144">
    <property type="entry name" value="LigT-like"/>
    <property type="match status" value="1"/>
</dbReference>